<evidence type="ECO:0000313" key="2">
    <source>
        <dbReference type="EMBL" id="ELU15907.1"/>
    </source>
</evidence>
<gene>
    <name evidence="2" type="ORF">CAPTEDRAFT_196016</name>
</gene>
<reference evidence="2 4" key="2">
    <citation type="journal article" date="2013" name="Nature">
        <title>Insights into bilaterian evolution from three spiralian genomes.</title>
        <authorList>
            <person name="Simakov O."/>
            <person name="Marletaz F."/>
            <person name="Cho S.J."/>
            <person name="Edsinger-Gonzales E."/>
            <person name="Havlak P."/>
            <person name="Hellsten U."/>
            <person name="Kuo D.H."/>
            <person name="Larsson T."/>
            <person name="Lv J."/>
            <person name="Arendt D."/>
            <person name="Savage R."/>
            <person name="Osoegawa K."/>
            <person name="de Jong P."/>
            <person name="Grimwood J."/>
            <person name="Chapman J.A."/>
            <person name="Shapiro H."/>
            <person name="Aerts A."/>
            <person name="Otillar R.P."/>
            <person name="Terry A.Y."/>
            <person name="Boore J.L."/>
            <person name="Grigoriev I.V."/>
            <person name="Lindberg D.R."/>
            <person name="Seaver E.C."/>
            <person name="Weisblat D.A."/>
            <person name="Putnam N.H."/>
            <person name="Rokhsar D.S."/>
        </authorList>
    </citation>
    <scope>NUCLEOTIDE SEQUENCE</scope>
    <source>
        <strain evidence="2 4">I ESC-2004</strain>
    </source>
</reference>
<dbReference type="EMBL" id="KB293500">
    <property type="protein sequence ID" value="ELU15907.1"/>
    <property type="molecule type" value="Genomic_DNA"/>
</dbReference>
<evidence type="ECO:0000256" key="1">
    <source>
        <dbReference type="SAM" id="Phobius"/>
    </source>
</evidence>
<proteinExistence type="predicted"/>
<evidence type="ECO:0000313" key="4">
    <source>
        <dbReference type="Proteomes" id="UP000014760"/>
    </source>
</evidence>
<keyword evidence="1" id="KW-0472">Membrane</keyword>
<evidence type="ECO:0000313" key="3">
    <source>
        <dbReference type="EnsemblMetazoa" id="CapteP196016"/>
    </source>
</evidence>
<reference evidence="4" key="1">
    <citation type="submission" date="2012-12" db="EMBL/GenBank/DDBJ databases">
        <authorList>
            <person name="Hellsten U."/>
            <person name="Grimwood J."/>
            <person name="Chapman J.A."/>
            <person name="Shapiro H."/>
            <person name="Aerts A."/>
            <person name="Otillar R.P."/>
            <person name="Terry A.Y."/>
            <person name="Boore J.L."/>
            <person name="Simakov O."/>
            <person name="Marletaz F."/>
            <person name="Cho S.-J."/>
            <person name="Edsinger-Gonzales E."/>
            <person name="Havlak P."/>
            <person name="Kuo D.-H."/>
            <person name="Larsson T."/>
            <person name="Lv J."/>
            <person name="Arendt D."/>
            <person name="Savage R."/>
            <person name="Osoegawa K."/>
            <person name="de Jong P."/>
            <person name="Lindberg D.R."/>
            <person name="Seaver E.C."/>
            <person name="Weisblat D.A."/>
            <person name="Putnam N.H."/>
            <person name="Grigoriev I.V."/>
            <person name="Rokhsar D.S."/>
        </authorList>
    </citation>
    <scope>NUCLEOTIDE SEQUENCE</scope>
    <source>
        <strain evidence="4">I ESC-2004</strain>
    </source>
</reference>
<dbReference type="HOGENOM" id="CLU_1431335_0_0_1"/>
<protein>
    <submittedName>
        <fullName evidence="2 3">Uncharacterized protein</fullName>
    </submittedName>
</protein>
<name>R7VBH1_CAPTE</name>
<dbReference type="Proteomes" id="UP000014760">
    <property type="component" value="Unassembled WGS sequence"/>
</dbReference>
<keyword evidence="1" id="KW-1133">Transmembrane helix</keyword>
<sequence>MAAAIARLLNSDEKDKVNITDLHADYFDEQDEVDVRTVLDNVSDFEDDPTPVNVGECDANAAAAVSALVDHSSDCSSEDHQYVQAMEFRCCCKLFNGSPCYHMFSPKEFVCRRKDMLSLEPREQMLVLLGKISCGINLSDTTNRSRKKGQQERQHQRTNYWMEERSETPLNSFMRMLTPYSICMALIMFVNFAASVKTG</sequence>
<organism evidence="2">
    <name type="scientific">Capitella teleta</name>
    <name type="common">Polychaete worm</name>
    <dbReference type="NCBI Taxonomy" id="283909"/>
    <lineage>
        <taxon>Eukaryota</taxon>
        <taxon>Metazoa</taxon>
        <taxon>Spiralia</taxon>
        <taxon>Lophotrochozoa</taxon>
        <taxon>Annelida</taxon>
        <taxon>Polychaeta</taxon>
        <taxon>Sedentaria</taxon>
        <taxon>Scolecida</taxon>
        <taxon>Capitellidae</taxon>
        <taxon>Capitella</taxon>
    </lineage>
</organism>
<feature type="transmembrane region" description="Helical" evidence="1">
    <location>
        <begin position="177"/>
        <end position="196"/>
    </location>
</feature>
<dbReference type="EnsemblMetazoa" id="CapteT196016">
    <property type="protein sequence ID" value="CapteP196016"/>
    <property type="gene ID" value="CapteG196016"/>
</dbReference>
<dbReference type="AlphaFoldDB" id="R7VBH1"/>
<keyword evidence="1" id="KW-0812">Transmembrane</keyword>
<reference evidence="3" key="3">
    <citation type="submission" date="2015-06" db="UniProtKB">
        <authorList>
            <consortium name="EnsemblMetazoa"/>
        </authorList>
    </citation>
    <scope>IDENTIFICATION</scope>
</reference>
<keyword evidence="4" id="KW-1185">Reference proteome</keyword>
<accession>R7VBH1</accession>
<dbReference type="EMBL" id="AMQN01004436">
    <property type="status" value="NOT_ANNOTATED_CDS"/>
    <property type="molecule type" value="Genomic_DNA"/>
</dbReference>